<dbReference type="STRING" id="1962263.BS637_06815"/>
<gene>
    <name evidence="5" type="ORF">BS637_06815</name>
    <name evidence="6" type="ORF">BS638_00060</name>
</gene>
<dbReference type="RefSeq" id="WP_078024004.1">
    <property type="nucleotide sequence ID" value="NZ_JANKAH010000005.1"/>
</dbReference>
<sequence length="291" mass="34706">MDKKSFPTSIKRGYLEEDFKFFHLKDKKDMEFELHYHDFNKIIVFISGNVSYLIEGKAYKLRPWDILFVSSNDLHKVIINNNEPYERIIIWVNSNFLEMHNKNNSNLLTCFQLSSKHKINLFRMEQHNISLIKHTLFSLESAIKDTDFGNILLKNSLFIQLMVYLNRLFMNNTNHIEKGDIEYDSQIEEIINYIKENLQNDLSIDTLSSKFFINKYYLMHKFKNQTGYTLHKYIQQKRLAFSKSLIIKGYKITEVCKNCGFGDYSNFIRAFKKAYGISPKDFYKTFKSFKI</sequence>
<dbReference type="Pfam" id="PF02311">
    <property type="entry name" value="AraC_binding"/>
    <property type="match status" value="1"/>
</dbReference>
<dbReference type="GO" id="GO:0003700">
    <property type="term" value="F:DNA-binding transcription factor activity"/>
    <property type="evidence" value="ECO:0007669"/>
    <property type="project" value="InterPro"/>
</dbReference>
<dbReference type="SUPFAM" id="SSF46689">
    <property type="entry name" value="Homeodomain-like"/>
    <property type="match status" value="2"/>
</dbReference>
<evidence type="ECO:0000313" key="5">
    <source>
        <dbReference type="EMBL" id="OOO62542.1"/>
    </source>
</evidence>
<organism evidence="6 8">
    <name type="scientific">Clostridium tepidum</name>
    <dbReference type="NCBI Taxonomy" id="1962263"/>
    <lineage>
        <taxon>Bacteria</taxon>
        <taxon>Bacillati</taxon>
        <taxon>Bacillota</taxon>
        <taxon>Clostridia</taxon>
        <taxon>Eubacteriales</taxon>
        <taxon>Clostridiaceae</taxon>
        <taxon>Clostridium</taxon>
    </lineage>
</organism>
<dbReference type="Pfam" id="PF12833">
    <property type="entry name" value="HTH_18"/>
    <property type="match status" value="1"/>
</dbReference>
<dbReference type="EMBL" id="MRAD01000005">
    <property type="protein sequence ID" value="OOO62542.1"/>
    <property type="molecule type" value="Genomic_DNA"/>
</dbReference>
<dbReference type="PRINTS" id="PR00032">
    <property type="entry name" value="HTHARAC"/>
</dbReference>
<proteinExistence type="predicted"/>
<evidence type="ECO:0000256" key="3">
    <source>
        <dbReference type="ARBA" id="ARBA00023163"/>
    </source>
</evidence>
<dbReference type="SMART" id="SM00342">
    <property type="entry name" value="HTH_ARAC"/>
    <property type="match status" value="1"/>
</dbReference>
<dbReference type="InterPro" id="IPR009057">
    <property type="entry name" value="Homeodomain-like_sf"/>
</dbReference>
<dbReference type="OrthoDB" id="9774814at2"/>
<evidence type="ECO:0000313" key="6">
    <source>
        <dbReference type="EMBL" id="OOO69820.1"/>
    </source>
</evidence>
<comment type="caution">
    <text evidence="6">The sequence shown here is derived from an EMBL/GenBank/DDBJ whole genome shotgun (WGS) entry which is preliminary data.</text>
</comment>
<evidence type="ECO:0000256" key="2">
    <source>
        <dbReference type="ARBA" id="ARBA00023125"/>
    </source>
</evidence>
<dbReference type="AlphaFoldDB" id="A0A1S9IHQ5"/>
<protein>
    <submittedName>
        <fullName evidence="6">AraC family transcriptional regulator</fullName>
    </submittedName>
</protein>
<dbReference type="GO" id="GO:0043565">
    <property type="term" value="F:sequence-specific DNA binding"/>
    <property type="evidence" value="ECO:0007669"/>
    <property type="project" value="InterPro"/>
</dbReference>
<dbReference type="PROSITE" id="PS01124">
    <property type="entry name" value="HTH_ARAC_FAMILY_2"/>
    <property type="match status" value="1"/>
</dbReference>
<evidence type="ECO:0000256" key="1">
    <source>
        <dbReference type="ARBA" id="ARBA00023015"/>
    </source>
</evidence>
<name>A0A1S9IHQ5_9CLOT</name>
<dbReference type="InterPro" id="IPR037923">
    <property type="entry name" value="HTH-like"/>
</dbReference>
<keyword evidence="2" id="KW-0238">DNA-binding</keyword>
<dbReference type="InterPro" id="IPR003313">
    <property type="entry name" value="AraC-bd"/>
</dbReference>
<evidence type="ECO:0000313" key="7">
    <source>
        <dbReference type="Proteomes" id="UP000190206"/>
    </source>
</evidence>
<dbReference type="InterPro" id="IPR018060">
    <property type="entry name" value="HTH_AraC"/>
</dbReference>
<dbReference type="Proteomes" id="UP000190256">
    <property type="component" value="Unassembled WGS sequence"/>
</dbReference>
<dbReference type="Gene3D" id="1.10.10.60">
    <property type="entry name" value="Homeodomain-like"/>
    <property type="match status" value="2"/>
</dbReference>
<keyword evidence="1" id="KW-0805">Transcription regulation</keyword>
<accession>A0A1S9IHQ5</accession>
<evidence type="ECO:0000313" key="8">
    <source>
        <dbReference type="Proteomes" id="UP000190256"/>
    </source>
</evidence>
<keyword evidence="7" id="KW-1185">Reference proteome</keyword>
<evidence type="ECO:0000259" key="4">
    <source>
        <dbReference type="PROSITE" id="PS01124"/>
    </source>
</evidence>
<dbReference type="Gene3D" id="2.60.120.10">
    <property type="entry name" value="Jelly Rolls"/>
    <property type="match status" value="1"/>
</dbReference>
<dbReference type="EMBL" id="MRAE01000001">
    <property type="protein sequence ID" value="OOO69820.1"/>
    <property type="molecule type" value="Genomic_DNA"/>
</dbReference>
<keyword evidence="3" id="KW-0804">Transcription</keyword>
<dbReference type="InterPro" id="IPR020449">
    <property type="entry name" value="Tscrpt_reg_AraC-type_HTH"/>
</dbReference>
<dbReference type="SUPFAM" id="SSF51215">
    <property type="entry name" value="Regulatory protein AraC"/>
    <property type="match status" value="1"/>
</dbReference>
<reference evidence="5 7" key="2">
    <citation type="submission" date="2016-12" db="EMBL/GenBank/DDBJ databases">
        <title>Clostridium tepidum sp. nov., a close relative of Clostridium sporogenes and Clostridium botulinum Group I.</title>
        <authorList>
            <person name="Dobritsa A.P."/>
            <person name="Kutumbaka K."/>
            <person name="Werner K."/>
            <person name="Samadpour M."/>
        </authorList>
    </citation>
    <scope>NUCLEOTIDE SEQUENCE [LARGE SCALE GENOMIC DNA]</scope>
    <source>
        <strain evidence="5 7">PE</strain>
    </source>
</reference>
<dbReference type="PANTHER" id="PTHR43280:SF34">
    <property type="entry name" value="ARAC-FAMILY TRANSCRIPTIONAL REGULATOR"/>
    <property type="match status" value="1"/>
</dbReference>
<feature type="domain" description="HTH araC/xylS-type" evidence="4">
    <location>
        <begin position="188"/>
        <end position="285"/>
    </location>
</feature>
<reference evidence="6 8" key="1">
    <citation type="submission" date="2016-12" db="EMBL/GenBank/DDBJ databases">
        <title>Clostridium tepidum sp. nov., a close relative of Clostridium sporogenes and Clostridium botulinum Group I.</title>
        <authorList>
            <person name="Dobritsa A.P."/>
            <person name="Kutumbaka K.K."/>
            <person name="Werner K."/>
            <person name="Wiedmann M."/>
            <person name="Asmus A."/>
            <person name="Samadpour M."/>
        </authorList>
    </citation>
    <scope>NUCLEOTIDE SEQUENCE [LARGE SCALE GENOMIC DNA]</scope>
    <source>
        <strain evidence="6 8">IEH 97212</strain>
    </source>
</reference>
<dbReference type="PANTHER" id="PTHR43280">
    <property type="entry name" value="ARAC-FAMILY TRANSCRIPTIONAL REGULATOR"/>
    <property type="match status" value="1"/>
</dbReference>
<dbReference type="Proteomes" id="UP000190206">
    <property type="component" value="Unassembled WGS sequence"/>
</dbReference>
<dbReference type="InterPro" id="IPR014710">
    <property type="entry name" value="RmlC-like_jellyroll"/>
</dbReference>